<keyword evidence="1" id="KW-0600">Photoreceptor protein</keyword>
<keyword evidence="2" id="KW-0716">Sensory transduction</keyword>
<evidence type="ECO:0000259" key="7">
    <source>
        <dbReference type="PROSITE" id="PS50112"/>
    </source>
</evidence>
<dbReference type="SMART" id="SM00086">
    <property type="entry name" value="PAC"/>
    <property type="match status" value="2"/>
</dbReference>
<evidence type="ECO:0000256" key="1">
    <source>
        <dbReference type="ARBA" id="ARBA00022543"/>
    </source>
</evidence>
<dbReference type="Gene3D" id="3.30.450.20">
    <property type="entry name" value="PAS domain"/>
    <property type="match status" value="2"/>
</dbReference>
<dbReference type="GO" id="GO:0009637">
    <property type="term" value="P:response to blue light"/>
    <property type="evidence" value="ECO:0007669"/>
    <property type="project" value="UniProtKB-ARBA"/>
</dbReference>
<dbReference type="SMART" id="SM00091">
    <property type="entry name" value="PAS"/>
    <property type="match status" value="2"/>
</dbReference>
<evidence type="ECO:0000256" key="5">
    <source>
        <dbReference type="ARBA" id="ARBA00022991"/>
    </source>
</evidence>
<dbReference type="InterPro" id="IPR000014">
    <property type="entry name" value="PAS"/>
</dbReference>
<evidence type="ECO:0000256" key="3">
    <source>
        <dbReference type="ARBA" id="ARBA00022630"/>
    </source>
</evidence>
<dbReference type="EMBL" id="KU699877">
    <property type="protein sequence ID" value="AML77758.1"/>
    <property type="molecule type" value="mRNA"/>
</dbReference>
<evidence type="ECO:0000256" key="6">
    <source>
        <dbReference type="ARBA" id="ARBA00023170"/>
    </source>
</evidence>
<dbReference type="PANTHER" id="PTHR47429">
    <property type="entry name" value="PROTEIN TWIN LOV 1"/>
    <property type="match status" value="1"/>
</dbReference>
<dbReference type="PANTHER" id="PTHR47429:SF2">
    <property type="entry name" value="PROTEIN TWIN LOV 1"/>
    <property type="match status" value="1"/>
</dbReference>
<name>A0A126WZH3_SELAP</name>
<dbReference type="AlphaFoldDB" id="A0A126WZH3"/>
<dbReference type="PROSITE" id="PS50112">
    <property type="entry name" value="PAS"/>
    <property type="match status" value="2"/>
</dbReference>
<dbReference type="NCBIfam" id="TIGR00229">
    <property type="entry name" value="sensory_box"/>
    <property type="match status" value="2"/>
</dbReference>
<proteinExistence type="evidence at transcript level"/>
<evidence type="ECO:0000256" key="4">
    <source>
        <dbReference type="ARBA" id="ARBA00022643"/>
    </source>
</evidence>
<keyword evidence="4" id="KW-0288">FMN</keyword>
<dbReference type="GO" id="GO:0009881">
    <property type="term" value="F:photoreceptor activity"/>
    <property type="evidence" value="ECO:0007669"/>
    <property type="project" value="UniProtKB-KW"/>
</dbReference>
<accession>A0A126WZH3</accession>
<sequence>MAEQRSGAAAALLTPQERCAATRSPRMKNYDLIVSQSLVRSYNETIKDELQKHAYNFVLCDPSLPDHPIVYASDGFLQMTGYSRDEVLGRNCRFLQGRDTDKQTVLEIREAIREERECQIKILNYTKSGKQFWNLFHLAPVFSQQDGRVVHYVGVQVPVSSRLAALKEENLSNISLDKLHLEEQFADASSENFHASDEDKRAAFAAVEAVLQDLAASSCKRVGAARSRSFSEGTIPTGFVATSLLLFLTRIPHSFVLADPHRPDMPVVHASIEFLELTGYTREEVIGRNCRFLQGPDTDPEAIKKLRLSIQQEQTCTVRILNYKKNREPFWNFLHISPVRNSSGKIAYYAGIQVHAGDDDDDDDDDDGRARMQQFGALGAIKVAVRSIQSAPVLRKSFTIS</sequence>
<dbReference type="GO" id="GO:0005634">
    <property type="term" value="C:nucleus"/>
    <property type="evidence" value="ECO:0007669"/>
    <property type="project" value="TreeGrafter"/>
</dbReference>
<feature type="domain" description="PAS" evidence="7">
    <location>
        <begin position="69"/>
        <end position="115"/>
    </location>
</feature>
<keyword evidence="6" id="KW-0675">Receptor</keyword>
<dbReference type="InterPro" id="IPR035965">
    <property type="entry name" value="PAS-like_dom_sf"/>
</dbReference>
<evidence type="ECO:0000313" key="8">
    <source>
        <dbReference type="EMBL" id="AML77758.1"/>
    </source>
</evidence>
<dbReference type="Pfam" id="PF13426">
    <property type="entry name" value="PAS_9"/>
    <property type="match status" value="2"/>
</dbReference>
<keyword evidence="3" id="KW-0285">Flavoprotein</keyword>
<dbReference type="CDD" id="cd00130">
    <property type="entry name" value="PAS"/>
    <property type="match status" value="2"/>
</dbReference>
<keyword evidence="5" id="KW-0157">Chromophore</keyword>
<evidence type="ECO:0000256" key="2">
    <source>
        <dbReference type="ARBA" id="ARBA00022606"/>
    </source>
</evidence>
<feature type="domain" description="PAS" evidence="7">
    <location>
        <begin position="267"/>
        <end position="313"/>
    </location>
</feature>
<protein>
    <submittedName>
        <fullName evidence="8">Putative LOV domain-containing protein</fullName>
    </submittedName>
</protein>
<organism evidence="8">
    <name type="scientific">Selaginella apoda</name>
    <name type="common">Meadow spikemoss</name>
    <name type="synonym">Lycopodium apodum</name>
    <dbReference type="NCBI Taxonomy" id="39585"/>
    <lineage>
        <taxon>Eukaryota</taxon>
        <taxon>Viridiplantae</taxon>
        <taxon>Streptophyta</taxon>
        <taxon>Embryophyta</taxon>
        <taxon>Tracheophyta</taxon>
        <taxon>Lycopodiopsida</taxon>
        <taxon>Selaginellales</taxon>
        <taxon>Selaginellaceae</taxon>
        <taxon>Selaginella</taxon>
    </lineage>
</organism>
<dbReference type="SUPFAM" id="SSF55785">
    <property type="entry name" value="PYP-like sensor domain (PAS domain)"/>
    <property type="match status" value="2"/>
</dbReference>
<reference evidence="8" key="1">
    <citation type="journal article" date="2016" name="Proc. Natl. Acad. Sci. U.S.A.">
        <title>Functional and topological diversity of LOV domain photoreceptors.</title>
        <authorList>
            <person name="Glantz S.T."/>
            <person name="Carpenter E.J."/>
            <person name="Melkonian M."/>
            <person name="Gardner K.H."/>
            <person name="Boyden E.S."/>
            <person name="Wong G.K."/>
            <person name="Chow B.Y."/>
        </authorList>
    </citation>
    <scope>NUCLEOTIDE SEQUENCE</scope>
    <source>
        <strain evidence="8">LGDQ_2007920</strain>
    </source>
</reference>
<dbReference type="InterPro" id="IPR001610">
    <property type="entry name" value="PAC"/>
</dbReference>